<evidence type="ECO:0000313" key="1">
    <source>
        <dbReference type="EMBL" id="NNU78753.1"/>
    </source>
</evidence>
<accession>A0A7Y3T126</accession>
<evidence type="ECO:0008006" key="3">
    <source>
        <dbReference type="Google" id="ProtNLM"/>
    </source>
</evidence>
<sequence length="79" mass="9195">MTVINNKELKKVVLDKFNLAYQNSNNILEMAEFYDQNISNNIPSYDINEMEFATYDEDKFVCLFADMRGSTSICYSKNS</sequence>
<organism evidence="1 2">
    <name type="scientific">Clostridium estertheticum</name>
    <dbReference type="NCBI Taxonomy" id="238834"/>
    <lineage>
        <taxon>Bacteria</taxon>
        <taxon>Bacillati</taxon>
        <taxon>Bacillota</taxon>
        <taxon>Clostridia</taxon>
        <taxon>Eubacteriales</taxon>
        <taxon>Clostridiaceae</taxon>
        <taxon>Clostridium</taxon>
    </lineage>
</organism>
<name>A0A7Y3T126_9CLOT</name>
<evidence type="ECO:0000313" key="2">
    <source>
        <dbReference type="Proteomes" id="UP000531659"/>
    </source>
</evidence>
<reference evidence="1 2" key="1">
    <citation type="submission" date="2020-05" db="EMBL/GenBank/DDBJ databases">
        <title>Complete genome of Clostridium estertheticum subspecies estertheticum, isolated from Vacuum packed lamb meat from New Zealand imported to Switzerland.</title>
        <authorList>
            <person name="Wambui J."/>
            <person name="Stevens M.J.A."/>
            <person name="Stephan R."/>
        </authorList>
    </citation>
    <scope>NUCLEOTIDE SEQUENCE [LARGE SCALE GENOMIC DNA]</scope>
    <source>
        <strain evidence="1 2">CEST001</strain>
    </source>
</reference>
<proteinExistence type="predicted"/>
<dbReference type="Proteomes" id="UP000531659">
    <property type="component" value="Unassembled WGS sequence"/>
</dbReference>
<dbReference type="AlphaFoldDB" id="A0A7Y3T126"/>
<comment type="caution">
    <text evidence="1">The sequence shown here is derived from an EMBL/GenBank/DDBJ whole genome shotgun (WGS) entry which is preliminary data.</text>
</comment>
<dbReference type="RefSeq" id="WP_171299281.1">
    <property type="nucleotide sequence ID" value="NZ_CP087102.1"/>
</dbReference>
<gene>
    <name evidence="1" type="ORF">HLQ16_23020</name>
</gene>
<dbReference type="EMBL" id="JABEYB010000035">
    <property type="protein sequence ID" value="NNU78753.1"/>
    <property type="molecule type" value="Genomic_DNA"/>
</dbReference>
<protein>
    <recommendedName>
        <fullName evidence="3">Guanylate cyclase domain-containing protein</fullName>
    </recommendedName>
</protein>